<evidence type="ECO:0000313" key="3">
    <source>
        <dbReference type="Proteomes" id="UP000236161"/>
    </source>
</evidence>
<proteinExistence type="predicted"/>
<sequence>MVSRRWAYVRIMTGTILGGVFGFYVMHRVESSYKERRKEELKKYEKEMERRQKE</sequence>
<dbReference type="Proteomes" id="UP000236161">
    <property type="component" value="Unassembled WGS sequence"/>
</dbReference>
<evidence type="ECO:0000313" key="2">
    <source>
        <dbReference type="EMBL" id="PKA58031.1"/>
    </source>
</evidence>
<name>A0A2I0AR51_9ASPA</name>
<dbReference type="STRING" id="1088818.A0A2I0AR51"/>
<accession>A0A2I0AR51</accession>
<protein>
    <submittedName>
        <fullName evidence="2">Uncharacterized protein</fullName>
    </submittedName>
</protein>
<dbReference type="EMBL" id="KZ451958">
    <property type="protein sequence ID" value="PKA58031.1"/>
    <property type="molecule type" value="Genomic_DNA"/>
</dbReference>
<evidence type="ECO:0000256" key="1">
    <source>
        <dbReference type="SAM" id="Phobius"/>
    </source>
</evidence>
<organism evidence="2 3">
    <name type="scientific">Apostasia shenzhenica</name>
    <dbReference type="NCBI Taxonomy" id="1088818"/>
    <lineage>
        <taxon>Eukaryota</taxon>
        <taxon>Viridiplantae</taxon>
        <taxon>Streptophyta</taxon>
        <taxon>Embryophyta</taxon>
        <taxon>Tracheophyta</taxon>
        <taxon>Spermatophyta</taxon>
        <taxon>Magnoliopsida</taxon>
        <taxon>Liliopsida</taxon>
        <taxon>Asparagales</taxon>
        <taxon>Orchidaceae</taxon>
        <taxon>Apostasioideae</taxon>
        <taxon>Apostasia</taxon>
    </lineage>
</organism>
<feature type="transmembrane region" description="Helical" evidence="1">
    <location>
        <begin position="6"/>
        <end position="26"/>
    </location>
</feature>
<keyword evidence="3" id="KW-1185">Reference proteome</keyword>
<gene>
    <name evidence="2" type="ORF">AXF42_Ash020793</name>
</gene>
<keyword evidence="1" id="KW-0812">Transmembrane</keyword>
<keyword evidence="1" id="KW-0472">Membrane</keyword>
<reference evidence="2 3" key="1">
    <citation type="journal article" date="2017" name="Nature">
        <title>The Apostasia genome and the evolution of orchids.</title>
        <authorList>
            <person name="Zhang G.Q."/>
            <person name="Liu K.W."/>
            <person name="Li Z."/>
            <person name="Lohaus R."/>
            <person name="Hsiao Y.Y."/>
            <person name="Niu S.C."/>
            <person name="Wang J.Y."/>
            <person name="Lin Y.C."/>
            <person name="Xu Q."/>
            <person name="Chen L.J."/>
            <person name="Yoshida K."/>
            <person name="Fujiwara S."/>
            <person name="Wang Z.W."/>
            <person name="Zhang Y.Q."/>
            <person name="Mitsuda N."/>
            <person name="Wang M."/>
            <person name="Liu G.H."/>
            <person name="Pecoraro L."/>
            <person name="Huang H.X."/>
            <person name="Xiao X.J."/>
            <person name="Lin M."/>
            <person name="Wu X.Y."/>
            <person name="Wu W.L."/>
            <person name="Chen Y.Y."/>
            <person name="Chang S.B."/>
            <person name="Sakamoto S."/>
            <person name="Ohme-Takagi M."/>
            <person name="Yagi M."/>
            <person name="Zeng S.J."/>
            <person name="Shen C.Y."/>
            <person name="Yeh C.M."/>
            <person name="Luo Y.B."/>
            <person name="Tsai W.C."/>
            <person name="Van de Peer Y."/>
            <person name="Liu Z.J."/>
        </authorList>
    </citation>
    <scope>NUCLEOTIDE SEQUENCE [LARGE SCALE GENOMIC DNA]</scope>
    <source>
        <strain evidence="3">cv. Shenzhen</strain>
        <tissue evidence="2">Stem</tissue>
    </source>
</reference>
<keyword evidence="1" id="KW-1133">Transmembrane helix</keyword>
<dbReference type="AlphaFoldDB" id="A0A2I0AR51"/>